<dbReference type="AlphaFoldDB" id="A0AAW1L7Z4"/>
<comment type="caution">
    <text evidence="2">The sequence shown here is derived from an EMBL/GenBank/DDBJ whole genome shotgun (WGS) entry which is preliminary data.</text>
</comment>
<name>A0AAW1L7Z4_POPJA</name>
<feature type="compositionally biased region" description="Basic and acidic residues" evidence="1">
    <location>
        <begin position="41"/>
        <end position="52"/>
    </location>
</feature>
<dbReference type="Proteomes" id="UP001458880">
    <property type="component" value="Unassembled WGS sequence"/>
</dbReference>
<accession>A0AAW1L7Z4</accession>
<feature type="compositionally biased region" description="Basic and acidic residues" evidence="1">
    <location>
        <begin position="1"/>
        <end position="30"/>
    </location>
</feature>
<feature type="region of interest" description="Disordered" evidence="1">
    <location>
        <begin position="1"/>
        <end position="60"/>
    </location>
</feature>
<protein>
    <submittedName>
        <fullName evidence="2">Uncharacterized protein</fullName>
    </submittedName>
</protein>
<keyword evidence="3" id="KW-1185">Reference proteome</keyword>
<reference evidence="2 3" key="1">
    <citation type="journal article" date="2024" name="BMC Genomics">
        <title>De novo assembly and annotation of Popillia japonica's genome with initial clues to its potential as an invasive pest.</title>
        <authorList>
            <person name="Cucini C."/>
            <person name="Boschi S."/>
            <person name="Funari R."/>
            <person name="Cardaioli E."/>
            <person name="Iannotti N."/>
            <person name="Marturano G."/>
            <person name="Paoli F."/>
            <person name="Bruttini M."/>
            <person name="Carapelli A."/>
            <person name="Frati F."/>
            <person name="Nardi F."/>
        </authorList>
    </citation>
    <scope>NUCLEOTIDE SEQUENCE [LARGE SCALE GENOMIC DNA]</scope>
    <source>
        <strain evidence="2">DMR45628</strain>
    </source>
</reference>
<proteinExistence type="predicted"/>
<evidence type="ECO:0000313" key="3">
    <source>
        <dbReference type="Proteomes" id="UP001458880"/>
    </source>
</evidence>
<gene>
    <name evidence="2" type="ORF">QE152_g15150</name>
</gene>
<evidence type="ECO:0000313" key="2">
    <source>
        <dbReference type="EMBL" id="KAK9730474.1"/>
    </source>
</evidence>
<organism evidence="2 3">
    <name type="scientific">Popillia japonica</name>
    <name type="common">Japanese beetle</name>
    <dbReference type="NCBI Taxonomy" id="7064"/>
    <lineage>
        <taxon>Eukaryota</taxon>
        <taxon>Metazoa</taxon>
        <taxon>Ecdysozoa</taxon>
        <taxon>Arthropoda</taxon>
        <taxon>Hexapoda</taxon>
        <taxon>Insecta</taxon>
        <taxon>Pterygota</taxon>
        <taxon>Neoptera</taxon>
        <taxon>Endopterygota</taxon>
        <taxon>Coleoptera</taxon>
        <taxon>Polyphaga</taxon>
        <taxon>Scarabaeiformia</taxon>
        <taxon>Scarabaeidae</taxon>
        <taxon>Rutelinae</taxon>
        <taxon>Popillia</taxon>
    </lineage>
</organism>
<evidence type="ECO:0000256" key="1">
    <source>
        <dbReference type="SAM" id="MobiDB-lite"/>
    </source>
</evidence>
<dbReference type="EMBL" id="JASPKY010000146">
    <property type="protein sequence ID" value="KAK9730474.1"/>
    <property type="molecule type" value="Genomic_DNA"/>
</dbReference>
<sequence>MDSEKIIINKERKKAERERRNLLKKADVKRPKLSSRISKTKKNESDKSKKTTDGNVNNNTEKICSPSCDSTVAARDNLIQVTKKLFSETENLITRDGFPNNVKVLRGLCYICANNLSSLSEGVKCKTCRRT</sequence>